<dbReference type="PANTHER" id="PTHR43182:SF1">
    <property type="entry name" value="COBALT-PRECORRIN-7 C(5)-METHYLTRANSFERASE"/>
    <property type="match status" value="1"/>
</dbReference>
<dbReference type="SUPFAM" id="SSF53790">
    <property type="entry name" value="Tetrapyrrole methylase"/>
    <property type="match status" value="1"/>
</dbReference>
<organism evidence="8 9">
    <name type="scientific">Nocardia camponoti</name>
    <dbReference type="NCBI Taxonomy" id="1616106"/>
    <lineage>
        <taxon>Bacteria</taxon>
        <taxon>Bacillati</taxon>
        <taxon>Actinomycetota</taxon>
        <taxon>Actinomycetes</taxon>
        <taxon>Mycobacteriales</taxon>
        <taxon>Nocardiaceae</taxon>
        <taxon>Nocardia</taxon>
    </lineage>
</organism>
<dbReference type="AlphaFoldDB" id="A0A917V468"/>
<dbReference type="InterPro" id="IPR029063">
    <property type="entry name" value="SAM-dependent_MTases_sf"/>
</dbReference>
<feature type="compositionally biased region" description="Polar residues" evidence="6">
    <location>
        <begin position="60"/>
        <end position="72"/>
    </location>
</feature>
<dbReference type="RefSeq" id="WP_188827151.1">
    <property type="nucleotide sequence ID" value="NZ_BMMW01000001.1"/>
</dbReference>
<comment type="caution">
    <text evidence="8">The sequence shown here is derived from an EMBL/GenBank/DDBJ whole genome shotgun (WGS) entry which is preliminary data.</text>
</comment>
<evidence type="ECO:0000313" key="9">
    <source>
        <dbReference type="Proteomes" id="UP000612956"/>
    </source>
</evidence>
<dbReference type="InterPro" id="IPR014777">
    <property type="entry name" value="4pyrrole_Mease_sub1"/>
</dbReference>
<evidence type="ECO:0000256" key="4">
    <source>
        <dbReference type="ARBA" id="ARBA00022679"/>
    </source>
</evidence>
<evidence type="ECO:0000259" key="7">
    <source>
        <dbReference type="Pfam" id="PF00590"/>
    </source>
</evidence>
<dbReference type="InterPro" id="IPR014008">
    <property type="entry name" value="Cbl_synth_MTase_CbiT"/>
</dbReference>
<dbReference type="SUPFAM" id="SSF53335">
    <property type="entry name" value="S-adenosyl-L-methionine-dependent methyltransferases"/>
    <property type="match status" value="1"/>
</dbReference>
<dbReference type="InterPro" id="IPR050714">
    <property type="entry name" value="Cobalamin_biosynth_MTase"/>
</dbReference>
<keyword evidence="3" id="KW-0489">Methyltransferase</keyword>
<dbReference type="CDD" id="cd02440">
    <property type="entry name" value="AdoMet_MTases"/>
    <property type="match status" value="1"/>
</dbReference>
<keyword evidence="2" id="KW-0169">Cobalamin biosynthesis</keyword>
<evidence type="ECO:0000256" key="2">
    <source>
        <dbReference type="ARBA" id="ARBA00022573"/>
    </source>
</evidence>
<dbReference type="PANTHER" id="PTHR43182">
    <property type="entry name" value="COBALT-PRECORRIN-6B C(15)-METHYLTRANSFERASE (DECARBOXYLATING)"/>
    <property type="match status" value="1"/>
</dbReference>
<dbReference type="InterPro" id="IPR035996">
    <property type="entry name" value="4pyrrol_Methylase_sf"/>
</dbReference>
<evidence type="ECO:0000256" key="1">
    <source>
        <dbReference type="ARBA" id="ARBA00004953"/>
    </source>
</evidence>
<proteinExistence type="predicted"/>
<sequence>MSEVDWTGKPIAVVGIGADGWAGLGESAKAALANADIIFGGRRQLDLLPSELAEFRTRTSRASGSESLTIPSSAGGAPAECESVDAPPLPTPRDSAGSDERAAASHGSPGIRPVRFSWPTPLLPALPDLLRQNRNRVIAVLASGDPMFFGIGTTLARLVGPAALTVFPHPSSASLACARLGWSLADTPVLSVVARPLAAIVAALSDGARLLVLSESEQSPAEIAKLLCDNGFGPSTLTVLEQLGGPRERHLLGTASAWPHAPGDPLNLVAIEATADPAFPRRTRTPGLPDDSFTGDGQLTKAEVRALTLSALAPAPGELLWDVGGGSGTIAIEWCRTNPSCRAVTFERVASRRGQISTNATALGVPAITVAGEFPATATEYRADPDAIFLGGGLTQPDVFDTCWARLRPGGRFVANAVTAESEARLLDWARVHGGALRKFQIYRGEALGGFTAWRPHLPVAQWVVTKPSQ</sequence>
<keyword evidence="5" id="KW-0949">S-adenosyl-L-methionine</keyword>
<dbReference type="GO" id="GO:0008276">
    <property type="term" value="F:protein methyltransferase activity"/>
    <property type="evidence" value="ECO:0007669"/>
    <property type="project" value="InterPro"/>
</dbReference>
<evidence type="ECO:0000256" key="5">
    <source>
        <dbReference type="ARBA" id="ARBA00022691"/>
    </source>
</evidence>
<reference evidence="8" key="1">
    <citation type="journal article" date="2014" name="Int. J. Syst. Evol. Microbiol.">
        <title>Complete genome sequence of Corynebacterium casei LMG S-19264T (=DSM 44701T), isolated from a smear-ripened cheese.</title>
        <authorList>
            <consortium name="US DOE Joint Genome Institute (JGI-PGF)"/>
            <person name="Walter F."/>
            <person name="Albersmeier A."/>
            <person name="Kalinowski J."/>
            <person name="Ruckert C."/>
        </authorList>
    </citation>
    <scope>NUCLEOTIDE SEQUENCE</scope>
    <source>
        <strain evidence="8">CGMCC 4.7278</strain>
    </source>
</reference>
<evidence type="ECO:0000256" key="3">
    <source>
        <dbReference type="ARBA" id="ARBA00022603"/>
    </source>
</evidence>
<reference evidence="8" key="2">
    <citation type="submission" date="2020-09" db="EMBL/GenBank/DDBJ databases">
        <authorList>
            <person name="Sun Q."/>
            <person name="Zhou Y."/>
        </authorList>
    </citation>
    <scope>NUCLEOTIDE SEQUENCE</scope>
    <source>
        <strain evidence="8">CGMCC 4.7278</strain>
    </source>
</reference>
<evidence type="ECO:0000256" key="6">
    <source>
        <dbReference type="SAM" id="MobiDB-lite"/>
    </source>
</evidence>
<protein>
    <submittedName>
        <fullName evidence="8">Precorrin-6Y C(5,15)-methyltransferase [decarboxylating]</fullName>
    </submittedName>
</protein>
<dbReference type="CDD" id="cd11644">
    <property type="entry name" value="Precorrin-6Y-MT"/>
    <property type="match status" value="1"/>
</dbReference>
<feature type="region of interest" description="Disordered" evidence="6">
    <location>
        <begin position="58"/>
        <end position="112"/>
    </location>
</feature>
<dbReference type="NCBIfam" id="TIGR02467">
    <property type="entry name" value="CbiE"/>
    <property type="match status" value="1"/>
</dbReference>
<dbReference type="GO" id="GO:0009236">
    <property type="term" value="P:cobalamin biosynthetic process"/>
    <property type="evidence" value="ECO:0007669"/>
    <property type="project" value="UniProtKB-KW"/>
</dbReference>
<dbReference type="Pfam" id="PF00590">
    <property type="entry name" value="TP_methylase"/>
    <property type="match status" value="1"/>
</dbReference>
<name>A0A917V468_9NOCA</name>
<dbReference type="InterPro" id="IPR012818">
    <property type="entry name" value="CbiE"/>
</dbReference>
<feature type="domain" description="Tetrapyrrole methylase" evidence="7">
    <location>
        <begin position="131"/>
        <end position="256"/>
    </location>
</feature>
<accession>A0A917V468</accession>
<dbReference type="GO" id="GO:0032259">
    <property type="term" value="P:methylation"/>
    <property type="evidence" value="ECO:0007669"/>
    <property type="project" value="UniProtKB-KW"/>
</dbReference>
<dbReference type="InterPro" id="IPR000878">
    <property type="entry name" value="4pyrrol_Mease"/>
</dbReference>
<gene>
    <name evidence="8" type="primary">cobL</name>
    <name evidence="8" type="ORF">GCM10011591_06140</name>
</gene>
<keyword evidence="4" id="KW-0808">Transferase</keyword>
<comment type="pathway">
    <text evidence="1">Cofactor biosynthesis; adenosylcobalamin biosynthesis.</text>
</comment>
<dbReference type="Gene3D" id="3.40.50.150">
    <property type="entry name" value="Vaccinia Virus protein VP39"/>
    <property type="match status" value="1"/>
</dbReference>
<dbReference type="EMBL" id="BMMW01000001">
    <property type="protein sequence ID" value="GGK37272.1"/>
    <property type="molecule type" value="Genomic_DNA"/>
</dbReference>
<dbReference type="NCBIfam" id="TIGR02469">
    <property type="entry name" value="CbiT"/>
    <property type="match status" value="1"/>
</dbReference>
<dbReference type="Gene3D" id="3.40.1010.10">
    <property type="entry name" value="Cobalt-precorrin-4 Transmethylase, Domain 1"/>
    <property type="match status" value="1"/>
</dbReference>
<evidence type="ECO:0000313" key="8">
    <source>
        <dbReference type="EMBL" id="GGK37272.1"/>
    </source>
</evidence>
<dbReference type="Proteomes" id="UP000612956">
    <property type="component" value="Unassembled WGS sequence"/>
</dbReference>
<keyword evidence="9" id="KW-1185">Reference proteome</keyword>